<keyword evidence="4" id="KW-1185">Reference proteome</keyword>
<comment type="caution">
    <text evidence="3">The sequence shown here is derived from an EMBL/GenBank/DDBJ whole genome shotgun (WGS) entry which is preliminary data.</text>
</comment>
<dbReference type="InterPro" id="IPR002347">
    <property type="entry name" value="SDR_fam"/>
</dbReference>
<dbReference type="Proteomes" id="UP001151699">
    <property type="component" value="Chromosome A"/>
</dbReference>
<dbReference type="SUPFAM" id="SSF51735">
    <property type="entry name" value="NAD(P)-binding Rossmann-fold domains"/>
    <property type="match status" value="1"/>
</dbReference>
<dbReference type="EMBL" id="WJQU01000001">
    <property type="protein sequence ID" value="KAJ6650139.1"/>
    <property type="molecule type" value="Genomic_DNA"/>
</dbReference>
<evidence type="ECO:0000256" key="2">
    <source>
        <dbReference type="SAM" id="Phobius"/>
    </source>
</evidence>
<evidence type="ECO:0000256" key="1">
    <source>
        <dbReference type="SAM" id="MobiDB-lite"/>
    </source>
</evidence>
<reference evidence="3" key="1">
    <citation type="submission" date="2022-07" db="EMBL/GenBank/DDBJ databases">
        <authorList>
            <person name="Trinca V."/>
            <person name="Uliana J.V.C."/>
            <person name="Torres T.T."/>
            <person name="Ward R.J."/>
            <person name="Monesi N."/>
        </authorList>
    </citation>
    <scope>NUCLEOTIDE SEQUENCE</scope>
    <source>
        <strain evidence="3">HSMRA1968</strain>
        <tissue evidence="3">Whole embryos</tissue>
    </source>
</reference>
<feature type="transmembrane region" description="Helical" evidence="2">
    <location>
        <begin position="67"/>
        <end position="88"/>
    </location>
</feature>
<dbReference type="GO" id="GO:0016491">
    <property type="term" value="F:oxidoreductase activity"/>
    <property type="evidence" value="ECO:0007669"/>
    <property type="project" value="TreeGrafter"/>
</dbReference>
<protein>
    <submittedName>
        <fullName evidence="3">D-beta-hydroxybutyrate dehydrogenase, mitochondrial</fullName>
    </submittedName>
</protein>
<feature type="region of interest" description="Disordered" evidence="1">
    <location>
        <begin position="1"/>
        <end position="21"/>
    </location>
</feature>
<proteinExistence type="predicted"/>
<gene>
    <name evidence="3" type="primary">Bdh1_1</name>
    <name evidence="3" type="ORF">Bhyg_05383</name>
</gene>
<keyword evidence="2" id="KW-0472">Membrane</keyword>
<evidence type="ECO:0000313" key="4">
    <source>
        <dbReference type="Proteomes" id="UP001151699"/>
    </source>
</evidence>
<dbReference type="PANTHER" id="PTHR43313:SF50">
    <property type="entry name" value="GH26015P"/>
    <property type="match status" value="1"/>
</dbReference>
<name>A0A9Q0S952_9DIPT</name>
<dbReference type="PANTHER" id="PTHR43313">
    <property type="entry name" value="SHORT-CHAIN DEHYDROGENASE/REDUCTASE FAMILY 9C"/>
    <property type="match status" value="1"/>
</dbReference>
<organism evidence="3 4">
    <name type="scientific">Pseudolycoriella hygida</name>
    <dbReference type="NCBI Taxonomy" id="35572"/>
    <lineage>
        <taxon>Eukaryota</taxon>
        <taxon>Metazoa</taxon>
        <taxon>Ecdysozoa</taxon>
        <taxon>Arthropoda</taxon>
        <taxon>Hexapoda</taxon>
        <taxon>Insecta</taxon>
        <taxon>Pterygota</taxon>
        <taxon>Neoptera</taxon>
        <taxon>Endopterygota</taxon>
        <taxon>Diptera</taxon>
        <taxon>Nematocera</taxon>
        <taxon>Sciaroidea</taxon>
        <taxon>Sciaridae</taxon>
        <taxon>Pseudolycoriella</taxon>
    </lineage>
</organism>
<dbReference type="AlphaFoldDB" id="A0A9Q0S952"/>
<evidence type="ECO:0000313" key="3">
    <source>
        <dbReference type="EMBL" id="KAJ6650139.1"/>
    </source>
</evidence>
<dbReference type="OrthoDB" id="2102561at2759"/>
<feature type="compositionally biased region" description="Basic residues" evidence="1">
    <location>
        <begin position="9"/>
        <end position="19"/>
    </location>
</feature>
<keyword evidence="2" id="KW-0812">Transmembrane</keyword>
<dbReference type="Pfam" id="PF00106">
    <property type="entry name" value="adh_short"/>
    <property type="match status" value="1"/>
</dbReference>
<dbReference type="GO" id="GO:0008202">
    <property type="term" value="P:steroid metabolic process"/>
    <property type="evidence" value="ECO:0007669"/>
    <property type="project" value="TreeGrafter"/>
</dbReference>
<feature type="transmembrane region" description="Helical" evidence="2">
    <location>
        <begin position="39"/>
        <end position="60"/>
    </location>
</feature>
<dbReference type="Gene3D" id="3.40.50.720">
    <property type="entry name" value="NAD(P)-binding Rossmann-like Domain"/>
    <property type="match status" value="1"/>
</dbReference>
<accession>A0A9Q0S952</accession>
<keyword evidence="2" id="KW-1133">Transmembrane helix</keyword>
<dbReference type="InterPro" id="IPR036291">
    <property type="entry name" value="NAD(P)-bd_dom_sf"/>
</dbReference>
<sequence>MSAKSVVSTKRRGSLKPRRGSIVPAQSSKEMPWDLFDRLLLPLLCCHAVAIILSNLLNILRISQVTTFTLFMWFAVSVVGAILFYHHLKVSAPGKVILITGCESPLAWFLARKLDDLGFTIFAGFTKRACEDADQLKEEGTGRITVLQLDVTSERQMLEASLLISENLPDGARGLWAVVHCATWVALGELEWVPFPVLRKSIDINLLGAARLTQIMLPLVRRTNGRIVFLSSALSRIPAPVRGAQCATQAGLEGLAVCLRHELKPRGVDVSIVSAGEFAGGTAWLSESSMLEQARNMWALLSDEQKQTYGEEYFEQALRSLEKYTNVDADILPAVRSLVDACVRTFPLPRYTPVTRAEKIQTLLAEHFPRPVYDVFYGN</sequence>